<reference evidence="2" key="1">
    <citation type="journal article" date="2011" name="J. Bacteriol.">
        <title>Complete genome sequence of NBRC 3288, a unique cellulose-nonproducing strain of Gluconacetobacter xylinus isolated from vinegar.</title>
        <authorList>
            <person name="Ogino H."/>
            <person name="Azuma Y."/>
            <person name="Hosoyama A."/>
            <person name="Nakazawa H."/>
            <person name="Matsutani M."/>
            <person name="Hasegawa A."/>
            <person name="Otsuyama K."/>
            <person name="Matsushita K."/>
            <person name="Fujita N."/>
            <person name="Shirai M."/>
        </authorList>
    </citation>
    <scope>NUCLEOTIDE SEQUENCE [LARGE SCALE GENOMIC DNA]</scope>
    <source>
        <strain evidence="2">NBRC 3288 / BCRC 11682 / LMG 1693</strain>
    </source>
</reference>
<dbReference type="EMBL" id="AP012159">
    <property type="protein sequence ID" value="BAK83902.1"/>
    <property type="molecule type" value="Genomic_DNA"/>
</dbReference>
<dbReference type="KEGG" id="gxy:GLX_14900"/>
<dbReference type="PATRIC" id="fig|634177.7.peg.1706"/>
<evidence type="ECO:0000313" key="2">
    <source>
        <dbReference type="Proteomes" id="UP000009044"/>
    </source>
</evidence>
<dbReference type="Proteomes" id="UP000009044">
    <property type="component" value="Chromosome"/>
</dbReference>
<dbReference type="AlphaFoldDB" id="G2I705"/>
<protein>
    <submittedName>
        <fullName evidence="1">Uncharacterized protein</fullName>
    </submittedName>
</protein>
<organism evidence="1 2">
    <name type="scientific">Komagataeibacter medellinensis (strain NBRC 3288 / BCRC 11682 / LMG 1693 / Kondo 51)</name>
    <name type="common">Gluconacetobacter medellinensis</name>
    <dbReference type="NCBI Taxonomy" id="634177"/>
    <lineage>
        <taxon>Bacteria</taxon>
        <taxon>Pseudomonadati</taxon>
        <taxon>Pseudomonadota</taxon>
        <taxon>Alphaproteobacteria</taxon>
        <taxon>Acetobacterales</taxon>
        <taxon>Acetobacteraceae</taxon>
        <taxon>Komagataeibacter</taxon>
    </lineage>
</organism>
<evidence type="ECO:0000313" key="1">
    <source>
        <dbReference type="EMBL" id="BAK83902.1"/>
    </source>
</evidence>
<sequence length="135" mass="15049">MGMAGRCFSRCRPVRHMNCHPLMLCLETCRVRLSQMDLQTPDRKSVGEAQGMAGCRNPIWEGSRIFLSVIFIVATADYIRACQALAIVTKQVGEQREAAAAQKAAHDHHGYDPHFTHGRFHMRHHPVRGLAVCGG</sequence>
<gene>
    <name evidence="1" type="ordered locus">GLX_14900</name>
</gene>
<accession>G2I705</accession>
<proteinExistence type="predicted"/>
<dbReference type="HOGENOM" id="CLU_1882997_0_0_5"/>
<name>G2I705_KOMMN</name>